<comment type="subcellular location">
    <subcellularLocation>
        <location evidence="1">Membrane</location>
        <topology evidence="1">Single-pass membrane protein</topology>
    </subcellularLocation>
</comment>
<dbReference type="EMBL" id="JAGGMR010000001">
    <property type="protein sequence ID" value="MBP2191757.1"/>
    <property type="molecule type" value="Genomic_DNA"/>
</dbReference>
<keyword evidence="4" id="KW-0472">Membrane</keyword>
<evidence type="ECO:0000313" key="6">
    <source>
        <dbReference type="EMBL" id="MBP2191757.1"/>
    </source>
</evidence>
<gene>
    <name evidence="6" type="ORF">BJ987_004658</name>
</gene>
<name>A0ABS4QJ71_9NOCA</name>
<evidence type="ECO:0000256" key="3">
    <source>
        <dbReference type="ARBA" id="ARBA00022989"/>
    </source>
</evidence>
<keyword evidence="7" id="KW-1185">Reference proteome</keyword>
<keyword evidence="6" id="KW-0645">Protease</keyword>
<evidence type="ECO:0000256" key="2">
    <source>
        <dbReference type="ARBA" id="ARBA00022692"/>
    </source>
</evidence>
<feature type="compositionally biased region" description="Polar residues" evidence="5">
    <location>
        <begin position="30"/>
        <end position="45"/>
    </location>
</feature>
<evidence type="ECO:0000256" key="5">
    <source>
        <dbReference type="SAM" id="MobiDB-lite"/>
    </source>
</evidence>
<feature type="region of interest" description="Disordered" evidence="5">
    <location>
        <begin position="22"/>
        <end position="46"/>
    </location>
</feature>
<organism evidence="6 7">
    <name type="scientific">Nocardia goodfellowii</name>
    <dbReference type="NCBI Taxonomy" id="882446"/>
    <lineage>
        <taxon>Bacteria</taxon>
        <taxon>Bacillati</taxon>
        <taxon>Actinomycetota</taxon>
        <taxon>Actinomycetes</taxon>
        <taxon>Mycobacteriales</taxon>
        <taxon>Nocardiaceae</taxon>
        <taxon>Nocardia</taxon>
    </lineage>
</organism>
<dbReference type="InterPro" id="IPR007343">
    <property type="entry name" value="Uncharacterised_pept_Zn_put"/>
</dbReference>
<dbReference type="GO" id="GO:0008237">
    <property type="term" value="F:metallopeptidase activity"/>
    <property type="evidence" value="ECO:0007669"/>
    <property type="project" value="UniProtKB-KW"/>
</dbReference>
<evidence type="ECO:0000256" key="1">
    <source>
        <dbReference type="ARBA" id="ARBA00004167"/>
    </source>
</evidence>
<dbReference type="PANTHER" id="PTHR30168:SF0">
    <property type="entry name" value="INNER MEMBRANE PROTEIN"/>
    <property type="match status" value="1"/>
</dbReference>
<evidence type="ECO:0000313" key="7">
    <source>
        <dbReference type="Proteomes" id="UP001519325"/>
    </source>
</evidence>
<dbReference type="Pfam" id="PF04228">
    <property type="entry name" value="Zn_peptidase"/>
    <property type="match status" value="1"/>
</dbReference>
<keyword evidence="6" id="KW-0378">Hydrolase</keyword>
<sequence length="291" mass="31080">MVVAVITLVVGAVVIVATNQDGDGRRAASPETSNSSTFSTPSKPATLQLRPGPIEALGDHPLLNDTAAGLRNFSCDWLPWGTSREAVTRFLDRAALCMDQSWRHALTDKKIAFSSPNLSVPATAASATGPCINGDESNWAAFYCSANNTIYMPMDTIQIQRYGNDATIYLALLAHEYGHHIQAISGISIKAHKDMSSAGSDSAAGLELSRRLELQAQCFAGMFLGATQHTGAIAADAGWRAIKDSYSRGAHPGQARDHGSPQNYGWWAEHGYTTNRLAECNTWNAAPASVS</sequence>
<keyword evidence="6" id="KW-0482">Metalloprotease</keyword>
<accession>A0ABS4QJ71</accession>
<keyword evidence="2" id="KW-0812">Transmembrane</keyword>
<keyword evidence="3" id="KW-1133">Transmembrane helix</keyword>
<proteinExistence type="predicted"/>
<dbReference type="RefSeq" id="WP_209893871.1">
    <property type="nucleotide sequence ID" value="NZ_JAGGMR010000001.1"/>
</dbReference>
<reference evidence="6 7" key="1">
    <citation type="submission" date="2021-03" db="EMBL/GenBank/DDBJ databases">
        <title>Sequencing the genomes of 1000 actinobacteria strains.</title>
        <authorList>
            <person name="Klenk H.-P."/>
        </authorList>
    </citation>
    <scope>NUCLEOTIDE SEQUENCE [LARGE SCALE GENOMIC DNA]</scope>
    <source>
        <strain evidence="6 7">DSM 45516</strain>
    </source>
</reference>
<protein>
    <submittedName>
        <fullName evidence="6">Metalloprotease</fullName>
    </submittedName>
</protein>
<dbReference type="Proteomes" id="UP001519325">
    <property type="component" value="Unassembled WGS sequence"/>
</dbReference>
<comment type="caution">
    <text evidence="6">The sequence shown here is derived from an EMBL/GenBank/DDBJ whole genome shotgun (WGS) entry which is preliminary data.</text>
</comment>
<dbReference type="PANTHER" id="PTHR30168">
    <property type="entry name" value="PUTATIVE MEMBRANE PROTEIN YPFJ"/>
    <property type="match status" value="1"/>
</dbReference>
<evidence type="ECO:0000256" key="4">
    <source>
        <dbReference type="ARBA" id="ARBA00023136"/>
    </source>
</evidence>